<evidence type="ECO:0000313" key="2">
    <source>
        <dbReference type="EMBL" id="RMA57207.1"/>
    </source>
</evidence>
<keyword evidence="3" id="KW-1185">Reference proteome</keyword>
<dbReference type="OrthoDB" id="1466971at2"/>
<dbReference type="EMBL" id="REFC01000015">
    <property type="protein sequence ID" value="RMA57207.1"/>
    <property type="molecule type" value="Genomic_DNA"/>
</dbReference>
<dbReference type="Pfam" id="PF10988">
    <property type="entry name" value="DUF2807"/>
    <property type="match status" value="1"/>
</dbReference>
<accession>A0A3L9YCI4</accession>
<organism evidence="2 3">
    <name type="scientific">Ulvibacter antarcticus</name>
    <dbReference type="NCBI Taxonomy" id="442714"/>
    <lineage>
        <taxon>Bacteria</taxon>
        <taxon>Pseudomonadati</taxon>
        <taxon>Bacteroidota</taxon>
        <taxon>Flavobacteriia</taxon>
        <taxon>Flavobacteriales</taxon>
        <taxon>Flavobacteriaceae</taxon>
        <taxon>Ulvibacter</taxon>
    </lineage>
</organism>
<protein>
    <submittedName>
        <fullName evidence="2">Putative autotransporter adhesin-like protein</fullName>
    </submittedName>
</protein>
<dbReference type="AlphaFoldDB" id="A0A3L9YCI4"/>
<proteinExistence type="predicted"/>
<gene>
    <name evidence="2" type="ORF">BXY75_3094</name>
</gene>
<feature type="domain" description="Putative auto-transporter adhesin head GIN" evidence="1">
    <location>
        <begin position="41"/>
        <end position="234"/>
    </location>
</feature>
<dbReference type="RefSeq" id="WP_121908624.1">
    <property type="nucleotide sequence ID" value="NZ_REFC01000015.1"/>
</dbReference>
<name>A0A3L9YCI4_9FLAO</name>
<dbReference type="InterPro" id="IPR021255">
    <property type="entry name" value="DUF2807"/>
</dbReference>
<evidence type="ECO:0000313" key="3">
    <source>
        <dbReference type="Proteomes" id="UP000271339"/>
    </source>
</evidence>
<evidence type="ECO:0000259" key="1">
    <source>
        <dbReference type="Pfam" id="PF10988"/>
    </source>
</evidence>
<dbReference type="Proteomes" id="UP000271339">
    <property type="component" value="Unassembled WGS sequence"/>
</dbReference>
<comment type="caution">
    <text evidence="2">The sequence shown here is derived from an EMBL/GenBank/DDBJ whole genome shotgun (WGS) entry which is preliminary data.</text>
</comment>
<dbReference type="Gene3D" id="2.160.20.120">
    <property type="match status" value="1"/>
</dbReference>
<sequence length="250" mass="27906">MKRILILLLLIVCFSCDSDKGLNCFQASGDIIQEEFTMPQFSRILVWERAQLIIQQGPVQKVVVETGENLLNDVELEVIDGQLNIYNHNGCNVVRDYGLTKVYVTSPNITEIRSSTGLPTLSNGVLSFPVLNLFSEDFNEEDFYHIDGDFRLELDVETLTLAANGLSRFYLNGKADRLNIGLYSGDGSVEAGGLITQHVSISLHRSTNRIVVNPQQSIYAKIVSIGDVIAKNHPPEVEKIELYTGRLIFE</sequence>
<reference evidence="2 3" key="1">
    <citation type="submission" date="2018-10" db="EMBL/GenBank/DDBJ databases">
        <title>Genomic Encyclopedia of Archaeal and Bacterial Type Strains, Phase II (KMG-II): from individual species to whole genera.</title>
        <authorList>
            <person name="Goeker M."/>
        </authorList>
    </citation>
    <scope>NUCLEOTIDE SEQUENCE [LARGE SCALE GENOMIC DNA]</scope>
    <source>
        <strain evidence="2 3">DSM 23424</strain>
    </source>
</reference>